<dbReference type="PANTHER" id="PTHR32024">
    <property type="entry name" value="TRK SYSTEM POTASSIUM UPTAKE PROTEIN TRKG-RELATED"/>
    <property type="match status" value="1"/>
</dbReference>
<gene>
    <name evidence="9" type="ORF">SAMN04488045_1936</name>
</gene>
<dbReference type="PANTHER" id="PTHR32024:SF3">
    <property type="entry name" value="TRK SYSTEM POTASSIUM UPTAKE PROTEIN"/>
    <property type="match status" value="1"/>
</dbReference>
<evidence type="ECO:0000256" key="4">
    <source>
        <dbReference type="ARBA" id="ARBA00022692"/>
    </source>
</evidence>
<feature type="transmembrane region" description="Helical" evidence="8">
    <location>
        <begin position="444"/>
        <end position="465"/>
    </location>
</feature>
<feature type="transmembrane region" description="Helical" evidence="8">
    <location>
        <begin position="312"/>
        <end position="334"/>
    </location>
</feature>
<feature type="transmembrane region" description="Helical" evidence="8">
    <location>
        <begin position="71"/>
        <end position="89"/>
    </location>
</feature>
<organism evidence="9 10">
    <name type="scientific">Thalassococcus halodurans</name>
    <dbReference type="NCBI Taxonomy" id="373675"/>
    <lineage>
        <taxon>Bacteria</taxon>
        <taxon>Pseudomonadati</taxon>
        <taxon>Pseudomonadota</taxon>
        <taxon>Alphaproteobacteria</taxon>
        <taxon>Rhodobacterales</taxon>
        <taxon>Roseobacteraceae</taxon>
        <taxon>Thalassococcus</taxon>
    </lineage>
</organism>
<sequence length="504" mass="54477">MSRLVELPLLLLLGGVASLSMWVPAIYALALEHFHDARTFFYAGLMGMIFVLFVSLAQMGREHNKNPLRQLLGLLVAYLVLPAFLAMPFQEAVRNTTFVNAYFEMVSSMTTTGATLFAPDRLDPAEHLWRGLVGWQGGLLLWISAAAILAPLTLGGFEVTAASEPGQTFATGAARRDYADPRQRLARACASLIPVYVGLTASLWVMLMALGDTPFIALMHAMSTMATSGISPINGLAESGSGRLGEMLIFLFLLFALTRLTFSNDTSAARRQGIWYDPEFRMGAMIVTIVPIILFTRHWIASFEVAVSDTPIVGLQALWGAIFTTLSFLTTAGFESADWSAARSWSGLGTPGLILMGLAITGGGVATTAGGVKLLRVFILYLNGRRELERLIHPSSVGRSGLLTRRTRREGAFIAWVFFMIFALTLSGLVMAFAASGVTFEPSFVMAVAALTNTGPVVNLAAEVSLSLSQLDLSAKLFFCAGMILGRLEVLAIVVMVTPELWRD</sequence>
<evidence type="ECO:0000256" key="1">
    <source>
        <dbReference type="ARBA" id="ARBA00004651"/>
    </source>
</evidence>
<dbReference type="OrthoDB" id="7818483at2"/>
<feature type="transmembrane region" description="Helical" evidence="8">
    <location>
        <begin position="413"/>
        <end position="438"/>
    </location>
</feature>
<dbReference type="GO" id="GO:0005886">
    <property type="term" value="C:plasma membrane"/>
    <property type="evidence" value="ECO:0007669"/>
    <property type="project" value="UniProtKB-SubCell"/>
</dbReference>
<evidence type="ECO:0000256" key="7">
    <source>
        <dbReference type="ARBA" id="ARBA00023136"/>
    </source>
</evidence>
<dbReference type="Proteomes" id="UP000236752">
    <property type="component" value="Unassembled WGS sequence"/>
</dbReference>
<feature type="transmembrane region" description="Helical" evidence="8">
    <location>
        <begin position="185"/>
        <end position="209"/>
    </location>
</feature>
<dbReference type="Pfam" id="PF02386">
    <property type="entry name" value="TrkH"/>
    <property type="match status" value="1"/>
</dbReference>
<accession>A0A1H5XLJ3</accession>
<feature type="transmembrane region" description="Helical" evidence="8">
    <location>
        <begin position="477"/>
        <end position="498"/>
    </location>
</feature>
<keyword evidence="2" id="KW-0813">Transport</keyword>
<name>A0A1H5XLJ3_9RHOB</name>
<evidence type="ECO:0000256" key="8">
    <source>
        <dbReference type="SAM" id="Phobius"/>
    </source>
</evidence>
<evidence type="ECO:0000256" key="6">
    <source>
        <dbReference type="ARBA" id="ARBA00023065"/>
    </source>
</evidence>
<comment type="subcellular location">
    <subcellularLocation>
        <location evidence="1">Cell membrane</location>
        <topology evidence="1">Multi-pass membrane protein</topology>
    </subcellularLocation>
</comment>
<evidence type="ECO:0000256" key="2">
    <source>
        <dbReference type="ARBA" id="ARBA00022448"/>
    </source>
</evidence>
<dbReference type="AlphaFoldDB" id="A0A1H5XLJ3"/>
<evidence type="ECO:0000256" key="3">
    <source>
        <dbReference type="ARBA" id="ARBA00022475"/>
    </source>
</evidence>
<evidence type="ECO:0000256" key="5">
    <source>
        <dbReference type="ARBA" id="ARBA00022989"/>
    </source>
</evidence>
<feature type="transmembrane region" description="Helical" evidence="8">
    <location>
        <begin position="354"/>
        <end position="382"/>
    </location>
</feature>
<reference evidence="9 10" key="1">
    <citation type="submission" date="2016-10" db="EMBL/GenBank/DDBJ databases">
        <authorList>
            <person name="de Groot N.N."/>
        </authorList>
    </citation>
    <scope>NUCLEOTIDE SEQUENCE [LARGE SCALE GENOMIC DNA]</scope>
    <source>
        <strain evidence="9 10">DSM 26915</strain>
    </source>
</reference>
<evidence type="ECO:0000313" key="9">
    <source>
        <dbReference type="EMBL" id="SEG12608.1"/>
    </source>
</evidence>
<dbReference type="GO" id="GO:0030001">
    <property type="term" value="P:metal ion transport"/>
    <property type="evidence" value="ECO:0007669"/>
    <property type="project" value="UniProtKB-ARBA"/>
</dbReference>
<feature type="transmembrane region" description="Helical" evidence="8">
    <location>
        <begin position="40"/>
        <end position="59"/>
    </location>
</feature>
<keyword evidence="4 8" id="KW-0812">Transmembrane</keyword>
<keyword evidence="3" id="KW-1003">Cell membrane</keyword>
<evidence type="ECO:0000313" key="10">
    <source>
        <dbReference type="Proteomes" id="UP000236752"/>
    </source>
</evidence>
<feature type="transmembrane region" description="Helical" evidence="8">
    <location>
        <begin position="215"/>
        <end position="237"/>
    </location>
</feature>
<keyword evidence="10" id="KW-1185">Reference proteome</keyword>
<feature type="transmembrane region" description="Helical" evidence="8">
    <location>
        <begin position="244"/>
        <end position="262"/>
    </location>
</feature>
<protein>
    <submittedName>
        <fullName evidence="9">Trk system potassium uptake protein TrkH</fullName>
    </submittedName>
</protein>
<dbReference type="GO" id="GO:0008324">
    <property type="term" value="F:monoatomic cation transmembrane transporter activity"/>
    <property type="evidence" value="ECO:0007669"/>
    <property type="project" value="InterPro"/>
</dbReference>
<dbReference type="EMBL" id="FNUZ01000002">
    <property type="protein sequence ID" value="SEG12608.1"/>
    <property type="molecule type" value="Genomic_DNA"/>
</dbReference>
<keyword evidence="5 8" id="KW-1133">Transmembrane helix</keyword>
<proteinExistence type="predicted"/>
<feature type="transmembrane region" description="Helical" evidence="8">
    <location>
        <begin position="282"/>
        <end position="300"/>
    </location>
</feature>
<dbReference type="InterPro" id="IPR003445">
    <property type="entry name" value="Cat_transpt"/>
</dbReference>
<keyword evidence="6" id="KW-0406">Ion transport</keyword>
<feature type="transmembrane region" description="Helical" evidence="8">
    <location>
        <begin position="139"/>
        <end position="157"/>
    </location>
</feature>
<keyword evidence="7 8" id="KW-0472">Membrane</keyword>